<reference evidence="3" key="1">
    <citation type="submission" date="2015-06" db="EMBL/GenBank/DDBJ databases">
        <authorList>
            <person name="Joergensen T."/>
        </authorList>
    </citation>
    <scope>NUCLEOTIDE SEQUENCE</scope>
    <source>
        <strain evidence="3">RGFK1224</strain>
    </source>
</reference>
<accession>A0A0H5Q5M0</accession>
<reference evidence="3" key="2">
    <citation type="submission" date="2015-07" db="EMBL/GenBank/DDBJ databases">
        <title>Plasmids, circular viruses and viroids from rat gut.</title>
        <authorList>
            <person name="Jorgensen T.J."/>
            <person name="Hansen M.A."/>
            <person name="Xu Z."/>
            <person name="Tabak M.A."/>
            <person name="Sorensen S.J."/>
            <person name="Hansen L.H."/>
        </authorList>
    </citation>
    <scope>NUCLEOTIDE SEQUENCE</scope>
    <source>
        <strain evidence="3">RGFK1224</strain>
    </source>
</reference>
<evidence type="ECO:0000313" key="3">
    <source>
        <dbReference type="EMBL" id="CRY96709.1"/>
    </source>
</evidence>
<feature type="domain" description="Replication-associated protein ORF2/G2P" evidence="2">
    <location>
        <begin position="58"/>
        <end position="134"/>
    </location>
</feature>
<protein>
    <recommendedName>
        <fullName evidence="2">Replication-associated protein ORF2/G2P domain-containing protein</fullName>
    </recommendedName>
</protein>
<evidence type="ECO:0000259" key="2">
    <source>
        <dbReference type="Pfam" id="PF23343"/>
    </source>
</evidence>
<feature type="region of interest" description="Disordered" evidence="1">
    <location>
        <begin position="1"/>
        <end position="25"/>
    </location>
</feature>
<proteinExistence type="predicted"/>
<organism evidence="3">
    <name type="scientific">uncultured prokaryote</name>
    <dbReference type="NCBI Taxonomy" id="198431"/>
    <lineage>
        <taxon>unclassified sequences</taxon>
        <taxon>environmental samples</taxon>
    </lineage>
</organism>
<evidence type="ECO:0000256" key="1">
    <source>
        <dbReference type="SAM" id="MobiDB-lite"/>
    </source>
</evidence>
<dbReference type="InterPro" id="IPR056906">
    <property type="entry name" value="ORF2/G2P_dom"/>
</dbReference>
<dbReference type="AlphaFoldDB" id="A0A0H5Q5M0"/>
<dbReference type="Pfam" id="PF23343">
    <property type="entry name" value="REP_ORF2-G2P"/>
    <property type="match status" value="1"/>
</dbReference>
<sequence>MPTIRLYQGGLTMGAPGGNPNPPKRGQIKGWTYGALLRQRKWLWSVARDERLTGYGYAITLTVATTPPSAAAWHAVRTAWIKRLQRAGMTRLHWVIEWQERGTPHLHVAAYWDHELTALERAEIVAAWLAAASDYGPSWGAQLVKPVTGVTGWFEYMTKHASRGLQHYQRAGIPPGWETSGRLWGHVGEWPVEPPIEVIAPAHVGPRFRRLVCSWRVARAREDLHRSQRYGDTPQRLAQRRAALVFARRSSRVLEDGWRFPGDSEGVPESVGLRLLEAAMA</sequence>
<dbReference type="EMBL" id="LN853797">
    <property type="protein sequence ID" value="CRY96709.1"/>
    <property type="molecule type" value="Genomic_DNA"/>
</dbReference>
<name>A0A0H5Q5M0_9ZZZZ</name>